<accession>A0ABS3DMF3</accession>
<evidence type="ECO:0000256" key="2">
    <source>
        <dbReference type="SAM" id="SignalP"/>
    </source>
</evidence>
<evidence type="ECO:0000313" key="3">
    <source>
        <dbReference type="EMBL" id="MBN8232497.1"/>
    </source>
</evidence>
<dbReference type="RefSeq" id="WP_207057034.1">
    <property type="nucleotide sequence ID" value="NZ_JAFIMU010000012.1"/>
</dbReference>
<proteinExistence type="predicted"/>
<sequence>MRMLMKSLLTVSAVVSLVPAAAFAYPPQCFEICESEWCDAECAIGAQTWTTCRQYAPNWCLGVAAEPSEPSASVNEAEARQADDASQVCSEENPDATAEL</sequence>
<dbReference type="Proteomes" id="UP000664052">
    <property type="component" value="Unassembled WGS sequence"/>
</dbReference>
<keyword evidence="2" id="KW-0732">Signal</keyword>
<keyword evidence="4" id="KW-1185">Reference proteome</keyword>
<reference evidence="3 4" key="1">
    <citation type="submission" date="2021-02" db="EMBL/GenBank/DDBJ databases">
        <title>De Novo genome assembly of isolated myxobacteria.</title>
        <authorList>
            <person name="Stevens D.C."/>
        </authorList>
    </citation>
    <scope>NUCLEOTIDE SEQUENCE [LARGE SCALE GENOMIC DNA]</scope>
    <source>
        <strain evidence="3 4">ATCC 29039</strain>
    </source>
</reference>
<protein>
    <submittedName>
        <fullName evidence="3">Uncharacterized protein</fullName>
    </submittedName>
</protein>
<comment type="caution">
    <text evidence="3">The sequence shown here is derived from an EMBL/GenBank/DDBJ whole genome shotgun (WGS) entry which is preliminary data.</text>
</comment>
<feature type="region of interest" description="Disordered" evidence="1">
    <location>
        <begin position="71"/>
        <end position="100"/>
    </location>
</feature>
<evidence type="ECO:0000313" key="4">
    <source>
        <dbReference type="Proteomes" id="UP000664052"/>
    </source>
</evidence>
<evidence type="ECO:0000256" key="1">
    <source>
        <dbReference type="SAM" id="MobiDB-lite"/>
    </source>
</evidence>
<gene>
    <name evidence="3" type="ORF">JYK02_33775</name>
</gene>
<dbReference type="EMBL" id="JAFIMU010000012">
    <property type="protein sequence ID" value="MBN8232497.1"/>
    <property type="molecule type" value="Genomic_DNA"/>
</dbReference>
<organism evidence="3 4">
    <name type="scientific">Corallococcus macrosporus</name>
    <dbReference type="NCBI Taxonomy" id="35"/>
    <lineage>
        <taxon>Bacteria</taxon>
        <taxon>Pseudomonadati</taxon>
        <taxon>Myxococcota</taxon>
        <taxon>Myxococcia</taxon>
        <taxon>Myxococcales</taxon>
        <taxon>Cystobacterineae</taxon>
        <taxon>Myxococcaceae</taxon>
        <taxon>Corallococcus</taxon>
    </lineage>
</organism>
<feature type="signal peptide" evidence="2">
    <location>
        <begin position="1"/>
        <end position="24"/>
    </location>
</feature>
<feature type="chain" id="PRO_5045323385" evidence="2">
    <location>
        <begin position="25"/>
        <end position="100"/>
    </location>
</feature>
<name>A0ABS3DMF3_9BACT</name>